<dbReference type="GO" id="GO:1902387">
    <property type="term" value="F:ceramide 1-phosphate binding"/>
    <property type="evidence" value="ECO:0007669"/>
    <property type="project" value="TreeGrafter"/>
</dbReference>
<proteinExistence type="predicted"/>
<evidence type="ECO:0000313" key="2">
    <source>
        <dbReference type="EMBL" id="OQV23720.1"/>
    </source>
</evidence>
<dbReference type="SUPFAM" id="SSF110004">
    <property type="entry name" value="Glycolipid transfer protein, GLTP"/>
    <property type="match status" value="1"/>
</dbReference>
<reference evidence="3" key="1">
    <citation type="submission" date="2017-01" db="EMBL/GenBank/DDBJ databases">
        <title>Comparative genomics of anhydrobiosis in the tardigrade Hypsibius dujardini.</title>
        <authorList>
            <person name="Yoshida Y."/>
            <person name="Koutsovoulos G."/>
            <person name="Laetsch D."/>
            <person name="Stevens L."/>
            <person name="Kumar S."/>
            <person name="Horikawa D."/>
            <person name="Ishino K."/>
            <person name="Komine S."/>
            <person name="Tomita M."/>
            <person name="Blaxter M."/>
            <person name="Arakawa K."/>
        </authorList>
    </citation>
    <scope>NUCLEOTIDE SEQUENCE [LARGE SCALE GENOMIC DNA]</scope>
    <source>
        <strain evidence="3">Z151</strain>
    </source>
</reference>
<sequence length="217" mass="24507">MPKQNYSPRPDGFDAAKVLGSFAKASAEPGVDVASYLVGFAELARFNDMMGTLFATMASDIREQIKILEAFRNSPQGEHYRTVESTIEYEEQEPHRLEPKAKQPSGSRTILHLNRTLDFFRQFVSKMTVMADEDKLSTVCQPAYKATLGKYHSWLLSKAAGIAISTLPTKIQLYERVSLYPYDETVELTAKMVETMDKTFSLIDDLFAKRSLQSLPF</sequence>
<dbReference type="Pfam" id="PF08718">
    <property type="entry name" value="GLTP"/>
    <property type="match status" value="1"/>
</dbReference>
<accession>A0A1W0X8L3</accession>
<dbReference type="InterPro" id="IPR014830">
    <property type="entry name" value="Glycolipid_transfer_prot_dom"/>
</dbReference>
<dbReference type="PANTHER" id="PTHR10219">
    <property type="entry name" value="GLYCOLIPID TRANSFER PROTEIN-RELATED"/>
    <property type="match status" value="1"/>
</dbReference>
<feature type="domain" description="Glycolipid transfer protein" evidence="1">
    <location>
        <begin position="31"/>
        <end position="177"/>
    </location>
</feature>
<dbReference type="PANTHER" id="PTHR10219:SF43">
    <property type="entry name" value="GLYCOLIPID TRANSFER PROTEIN DOMAIN-CONTAINING PROTEIN"/>
    <property type="match status" value="1"/>
</dbReference>
<dbReference type="Gene3D" id="1.10.3520.10">
    <property type="entry name" value="Glycolipid transfer protein"/>
    <property type="match status" value="1"/>
</dbReference>
<gene>
    <name evidence="2" type="ORF">BV898_02457</name>
</gene>
<dbReference type="GO" id="GO:0016020">
    <property type="term" value="C:membrane"/>
    <property type="evidence" value="ECO:0007669"/>
    <property type="project" value="TreeGrafter"/>
</dbReference>
<dbReference type="GO" id="GO:0005829">
    <property type="term" value="C:cytosol"/>
    <property type="evidence" value="ECO:0007669"/>
    <property type="project" value="TreeGrafter"/>
</dbReference>
<name>A0A1W0X8L3_HYPEX</name>
<comment type="caution">
    <text evidence="2">The sequence shown here is derived from an EMBL/GenBank/DDBJ whole genome shotgun (WGS) entry which is preliminary data.</text>
</comment>
<dbReference type="OrthoDB" id="116883at2759"/>
<organism evidence="2 3">
    <name type="scientific">Hypsibius exemplaris</name>
    <name type="common">Freshwater tardigrade</name>
    <dbReference type="NCBI Taxonomy" id="2072580"/>
    <lineage>
        <taxon>Eukaryota</taxon>
        <taxon>Metazoa</taxon>
        <taxon>Ecdysozoa</taxon>
        <taxon>Tardigrada</taxon>
        <taxon>Eutardigrada</taxon>
        <taxon>Parachela</taxon>
        <taxon>Hypsibioidea</taxon>
        <taxon>Hypsibiidae</taxon>
        <taxon>Hypsibius</taxon>
    </lineage>
</organism>
<dbReference type="Proteomes" id="UP000192578">
    <property type="component" value="Unassembled WGS sequence"/>
</dbReference>
<dbReference type="GO" id="GO:1902388">
    <property type="term" value="F:ceramide 1-phosphate transfer activity"/>
    <property type="evidence" value="ECO:0007669"/>
    <property type="project" value="TreeGrafter"/>
</dbReference>
<protein>
    <submittedName>
        <fullName evidence="2">Ceramide-1-phosphate transfer protein</fullName>
    </submittedName>
</protein>
<dbReference type="EMBL" id="MTYJ01000010">
    <property type="protein sequence ID" value="OQV23720.1"/>
    <property type="molecule type" value="Genomic_DNA"/>
</dbReference>
<dbReference type="InterPro" id="IPR036497">
    <property type="entry name" value="GLTP_sf"/>
</dbReference>
<dbReference type="AlphaFoldDB" id="A0A1W0X8L3"/>
<evidence type="ECO:0000313" key="3">
    <source>
        <dbReference type="Proteomes" id="UP000192578"/>
    </source>
</evidence>
<keyword evidence="3" id="KW-1185">Reference proteome</keyword>
<evidence type="ECO:0000259" key="1">
    <source>
        <dbReference type="Pfam" id="PF08718"/>
    </source>
</evidence>